<dbReference type="RefSeq" id="WP_186874092.1">
    <property type="nucleotide sequence ID" value="NZ_JACOPF010000001.1"/>
</dbReference>
<evidence type="ECO:0008006" key="3">
    <source>
        <dbReference type="Google" id="ProtNLM"/>
    </source>
</evidence>
<organism evidence="1 2">
    <name type="scientific">Mediterraneibacter hominis</name>
    <dbReference type="NCBI Taxonomy" id="2763054"/>
    <lineage>
        <taxon>Bacteria</taxon>
        <taxon>Bacillati</taxon>
        <taxon>Bacillota</taxon>
        <taxon>Clostridia</taxon>
        <taxon>Lachnospirales</taxon>
        <taxon>Lachnospiraceae</taxon>
        <taxon>Mediterraneibacter</taxon>
    </lineage>
</organism>
<dbReference type="SUPFAM" id="SSF52540">
    <property type="entry name" value="P-loop containing nucleoside triphosphate hydrolases"/>
    <property type="match status" value="1"/>
</dbReference>
<dbReference type="InterPro" id="IPR027417">
    <property type="entry name" value="P-loop_NTPase"/>
</dbReference>
<gene>
    <name evidence="1" type="ORF">H8S37_00405</name>
</gene>
<name>A0A923LFX1_9FIRM</name>
<dbReference type="Gene3D" id="3.40.50.300">
    <property type="entry name" value="P-loop containing nucleotide triphosphate hydrolases"/>
    <property type="match status" value="1"/>
</dbReference>
<evidence type="ECO:0000313" key="1">
    <source>
        <dbReference type="EMBL" id="MBC5687396.1"/>
    </source>
</evidence>
<proteinExistence type="predicted"/>
<accession>A0A923LFX1</accession>
<protein>
    <recommendedName>
        <fullName evidence="3">Twitching motility protein PilT</fullName>
    </recommendedName>
</protein>
<dbReference type="Proteomes" id="UP000652477">
    <property type="component" value="Unassembled WGS sequence"/>
</dbReference>
<sequence length="140" mass="15748">MVNLITGPRGSGKTQQMIDLANEKVKTSNGNVVLIKKSHKDTYTVDFNIRAIRMADYKDILTLEEFVGFLYGMVAGNHDIEAIFIDSVLKQANITLESLPAFLQKLHKISNENNIEFYLSISADKNEIPEINSPDYNVLN</sequence>
<comment type="caution">
    <text evidence="1">The sequence shown here is derived from an EMBL/GenBank/DDBJ whole genome shotgun (WGS) entry which is preliminary data.</text>
</comment>
<dbReference type="EMBL" id="JACOPF010000001">
    <property type="protein sequence ID" value="MBC5687396.1"/>
    <property type="molecule type" value="Genomic_DNA"/>
</dbReference>
<keyword evidence="2" id="KW-1185">Reference proteome</keyword>
<reference evidence="1" key="1">
    <citation type="submission" date="2020-08" db="EMBL/GenBank/DDBJ databases">
        <title>Genome public.</title>
        <authorList>
            <person name="Liu C."/>
            <person name="Sun Q."/>
        </authorList>
    </citation>
    <scope>NUCLEOTIDE SEQUENCE</scope>
    <source>
        <strain evidence="1">NSJ-55</strain>
    </source>
</reference>
<dbReference type="AlphaFoldDB" id="A0A923LFX1"/>
<evidence type="ECO:0000313" key="2">
    <source>
        <dbReference type="Proteomes" id="UP000652477"/>
    </source>
</evidence>